<evidence type="ECO:0000256" key="4">
    <source>
        <dbReference type="ARBA" id="ARBA00022519"/>
    </source>
</evidence>
<evidence type="ECO:0000256" key="1">
    <source>
        <dbReference type="ARBA" id="ARBA00004429"/>
    </source>
</evidence>
<accession>T1B3Y8</accession>
<keyword evidence="7" id="KW-0472">Membrane</keyword>
<evidence type="ECO:0000256" key="2">
    <source>
        <dbReference type="ARBA" id="ARBA00009186"/>
    </source>
</evidence>
<dbReference type="GO" id="GO:0020037">
    <property type="term" value="F:heme binding"/>
    <property type="evidence" value="ECO:0007669"/>
    <property type="project" value="InterPro"/>
</dbReference>
<dbReference type="GO" id="GO:0017004">
    <property type="term" value="P:cytochrome complex assembly"/>
    <property type="evidence" value="ECO:0007669"/>
    <property type="project" value="UniProtKB-KW"/>
</dbReference>
<organism evidence="9">
    <name type="scientific">mine drainage metagenome</name>
    <dbReference type="NCBI Taxonomy" id="410659"/>
    <lineage>
        <taxon>unclassified sequences</taxon>
        <taxon>metagenomes</taxon>
        <taxon>ecological metagenomes</taxon>
    </lineage>
</organism>
<dbReference type="PRINTS" id="PR01411">
    <property type="entry name" value="CCMFBIOGNSIS"/>
</dbReference>
<keyword evidence="7" id="KW-0812">Transmembrane</keyword>
<feature type="transmembrane region" description="Helical" evidence="7">
    <location>
        <begin position="168"/>
        <end position="190"/>
    </location>
</feature>
<evidence type="ECO:0000256" key="5">
    <source>
        <dbReference type="ARBA" id="ARBA00022748"/>
    </source>
</evidence>
<sequence length="247" mass="27012">NPAVAGQFVMVATSMGCLVTSFVQNDFTVRYVAANSNSQLPLFYRVAGVWGAHSGSLLLWIFLLGCWTVATAFGTARLPKQFSARVLGVLGAISFGFLLYTLLTSNPFVRLTSPWPDGLGLNPLLQDPGLAAHPPMLYTGYVGLSVAFAFACAALLEGKLDREWARWARPWTTAAWAFLTCGIVLGSWWAYYTLGWGGFWFWDPVENASFMPWLMATALIHSLAVTENAGCSRVGRCCWRCSDSRSA</sequence>
<dbReference type="AlphaFoldDB" id="T1B3Y8"/>
<dbReference type="GO" id="GO:0005886">
    <property type="term" value="C:plasma membrane"/>
    <property type="evidence" value="ECO:0007669"/>
    <property type="project" value="UniProtKB-SubCell"/>
</dbReference>
<feature type="transmembrane region" description="Helical" evidence="7">
    <location>
        <begin position="210"/>
        <end position="226"/>
    </location>
</feature>
<evidence type="ECO:0000259" key="8">
    <source>
        <dbReference type="Pfam" id="PF01578"/>
    </source>
</evidence>
<dbReference type="PRINTS" id="PR01410">
    <property type="entry name" value="CCBIOGENESIS"/>
</dbReference>
<comment type="similarity">
    <text evidence="2">Belongs to the CcmF/CycK/Ccl1/NrfE/CcsA family.</text>
</comment>
<dbReference type="Pfam" id="PF01578">
    <property type="entry name" value="Cytochrom_C_asm"/>
    <property type="match status" value="1"/>
</dbReference>
<keyword evidence="5" id="KW-0201">Cytochrome c-type biogenesis</keyword>
<reference evidence="9" key="1">
    <citation type="submission" date="2013-08" db="EMBL/GenBank/DDBJ databases">
        <authorList>
            <person name="Mendez C."/>
            <person name="Richter M."/>
            <person name="Ferrer M."/>
            <person name="Sanchez J."/>
        </authorList>
    </citation>
    <scope>NUCLEOTIDE SEQUENCE</scope>
</reference>
<dbReference type="InterPro" id="IPR003568">
    <property type="entry name" value="Cyt_c_biogenesis_CcmF"/>
</dbReference>
<keyword evidence="3" id="KW-1003">Cell membrane</keyword>
<dbReference type="PANTHER" id="PTHR43653:SF1">
    <property type="entry name" value="CYTOCHROME C-TYPE BIOGENESIS PROTEIN CCMF"/>
    <property type="match status" value="1"/>
</dbReference>
<protein>
    <submittedName>
        <fullName evidence="9">Cytochrome c-type biogenesis protein CcmF</fullName>
    </submittedName>
</protein>
<dbReference type="GO" id="GO:0015232">
    <property type="term" value="F:heme transmembrane transporter activity"/>
    <property type="evidence" value="ECO:0007669"/>
    <property type="project" value="InterPro"/>
</dbReference>
<evidence type="ECO:0000256" key="6">
    <source>
        <dbReference type="ARBA" id="ARBA00037230"/>
    </source>
</evidence>
<comment type="caution">
    <text evidence="9">The sequence shown here is derived from an EMBL/GenBank/DDBJ whole genome shotgun (WGS) entry which is preliminary data.</text>
</comment>
<keyword evidence="7" id="KW-1133">Transmembrane helix</keyword>
<comment type="subcellular location">
    <subcellularLocation>
        <location evidence="1">Cell inner membrane</location>
        <topology evidence="1">Multi-pass membrane protein</topology>
    </subcellularLocation>
</comment>
<feature type="transmembrane region" description="Helical" evidence="7">
    <location>
        <begin position="50"/>
        <end position="70"/>
    </location>
</feature>
<comment type="function">
    <text evidence="6">Required for the biogenesis of c-type cytochromes. Possible subunit of a heme lyase.</text>
</comment>
<gene>
    <name evidence="9" type="ORF">B1A_09199</name>
</gene>
<dbReference type="EMBL" id="AUZX01006550">
    <property type="protein sequence ID" value="EQD63298.1"/>
    <property type="molecule type" value="Genomic_DNA"/>
</dbReference>
<dbReference type="InterPro" id="IPR002541">
    <property type="entry name" value="Cyt_c_assembly"/>
</dbReference>
<proteinExistence type="inferred from homology"/>
<evidence type="ECO:0000256" key="3">
    <source>
        <dbReference type="ARBA" id="ARBA00022475"/>
    </source>
</evidence>
<dbReference type="PANTHER" id="PTHR43653">
    <property type="entry name" value="CYTOCHROME C ASSEMBLY PROTEIN-RELATED"/>
    <property type="match status" value="1"/>
</dbReference>
<reference evidence="9" key="2">
    <citation type="journal article" date="2014" name="ISME J.">
        <title>Microbial stratification in low pH oxic and suboxic macroscopic growths along an acid mine drainage.</title>
        <authorList>
            <person name="Mendez-Garcia C."/>
            <person name="Mesa V."/>
            <person name="Sprenger R.R."/>
            <person name="Richter M."/>
            <person name="Diez M.S."/>
            <person name="Solano J."/>
            <person name="Bargiela R."/>
            <person name="Golyshina O.V."/>
            <person name="Manteca A."/>
            <person name="Ramos J.L."/>
            <person name="Gallego J.R."/>
            <person name="Llorente I."/>
            <person name="Martins Dos Santos V.A."/>
            <person name="Jensen O.N."/>
            <person name="Pelaez A.I."/>
            <person name="Sanchez J."/>
            <person name="Ferrer M."/>
        </authorList>
    </citation>
    <scope>NUCLEOTIDE SEQUENCE</scope>
</reference>
<evidence type="ECO:0000256" key="7">
    <source>
        <dbReference type="SAM" id="Phobius"/>
    </source>
</evidence>
<name>T1B3Y8_9ZZZZ</name>
<evidence type="ECO:0000313" key="9">
    <source>
        <dbReference type="EMBL" id="EQD63298.1"/>
    </source>
</evidence>
<feature type="transmembrane region" description="Helical" evidence="7">
    <location>
        <begin position="136"/>
        <end position="156"/>
    </location>
</feature>
<dbReference type="InterPro" id="IPR003567">
    <property type="entry name" value="Cyt_c_biogenesis"/>
</dbReference>
<feature type="transmembrane region" description="Helical" evidence="7">
    <location>
        <begin position="82"/>
        <end position="103"/>
    </location>
</feature>
<feature type="non-terminal residue" evidence="9">
    <location>
        <position position="1"/>
    </location>
</feature>
<feature type="domain" description="Cytochrome c assembly protein" evidence="8">
    <location>
        <begin position="50"/>
        <end position="226"/>
    </location>
</feature>
<keyword evidence="4" id="KW-0997">Cell inner membrane</keyword>